<name>A0A0F9GUI5_9ZZZZ</name>
<evidence type="ECO:0008006" key="2">
    <source>
        <dbReference type="Google" id="ProtNLM"/>
    </source>
</evidence>
<reference evidence="1" key="1">
    <citation type="journal article" date="2015" name="Nature">
        <title>Complex archaea that bridge the gap between prokaryotes and eukaryotes.</title>
        <authorList>
            <person name="Spang A."/>
            <person name="Saw J.H."/>
            <person name="Jorgensen S.L."/>
            <person name="Zaremba-Niedzwiedzka K."/>
            <person name="Martijn J."/>
            <person name="Lind A.E."/>
            <person name="van Eijk R."/>
            <person name="Schleper C."/>
            <person name="Guy L."/>
            <person name="Ettema T.J."/>
        </authorList>
    </citation>
    <scope>NUCLEOTIDE SEQUENCE</scope>
</reference>
<protein>
    <recommendedName>
        <fullName evidence="2">LamG-like jellyroll fold domain-containing protein</fullName>
    </recommendedName>
</protein>
<proteinExistence type="predicted"/>
<dbReference type="SUPFAM" id="SSF49899">
    <property type="entry name" value="Concanavalin A-like lectins/glucanases"/>
    <property type="match status" value="2"/>
</dbReference>
<dbReference type="EMBL" id="LAZR01016933">
    <property type="protein sequence ID" value="KKM02434.1"/>
    <property type="molecule type" value="Genomic_DNA"/>
</dbReference>
<dbReference type="Gene3D" id="2.60.120.200">
    <property type="match status" value="2"/>
</dbReference>
<comment type="caution">
    <text evidence="1">The sequence shown here is derived from an EMBL/GenBank/DDBJ whole genome shotgun (WGS) entry which is preliminary data.</text>
</comment>
<dbReference type="Pfam" id="PF13385">
    <property type="entry name" value="Laminin_G_3"/>
    <property type="match status" value="1"/>
</dbReference>
<accession>A0A0F9GUI5</accession>
<organism evidence="1">
    <name type="scientific">marine sediment metagenome</name>
    <dbReference type="NCBI Taxonomy" id="412755"/>
    <lineage>
        <taxon>unclassified sequences</taxon>
        <taxon>metagenomes</taxon>
        <taxon>ecological metagenomes</taxon>
    </lineage>
</organism>
<gene>
    <name evidence="1" type="ORF">LCGC14_1784470</name>
</gene>
<sequence>MGVLDRTELLLQAKNYSGSGNWLDEANSHDATILGALFLPHTGTQHMYLPGTAGNYASVPDSAALSIPGDVDIQARVALDDWTPASEMAIVSKYTTTDDHRSYILAVRSGSTGLLRLYWSEDGVNLIAATSSVAPAVSNDDWLWIGTALDVDGGAGGIGRVTFYTGGSGTSPTWVQLGTTADAGSAPTSIFDGLHPVEVGAYANGSAGMLQGKVANVRIYSDLTETTLEFDADFTDRSALTEPFATFTEGSPNAATITLNRSATDHKLTIVDRAMFLLGGGDYFGIADHADLDFAGGDDFTVMAAGRFYDNTPAGNGQLINKRRSGSSEGYQLLNHTSVPIRFLIGDGPTTSIDDSPNPTNGQAFVVAGRRDTTADEVEAFLDGIGSGSPATDTTTASLANADSLLIGARTFDLDEALDGEIHAVALWREALSDADVVIAENELLARNISAMMLSGVG</sequence>
<dbReference type="AlphaFoldDB" id="A0A0F9GUI5"/>
<evidence type="ECO:0000313" key="1">
    <source>
        <dbReference type="EMBL" id="KKM02434.1"/>
    </source>
</evidence>
<dbReference type="InterPro" id="IPR013320">
    <property type="entry name" value="ConA-like_dom_sf"/>
</dbReference>